<dbReference type="PANTHER" id="PTHR17223">
    <property type="entry name" value="PARATHYROID HORMONE-RELATED"/>
    <property type="match status" value="1"/>
</dbReference>
<comment type="similarity">
    <text evidence="2">Belongs to the parathyroid hormone family.</text>
</comment>
<dbReference type="EMBL" id="KV923565">
    <property type="protein sequence ID" value="PIO40541.1"/>
    <property type="molecule type" value="Genomic_DNA"/>
</dbReference>
<comment type="subcellular location">
    <subcellularLocation>
        <location evidence="1">Secreted</location>
    </subcellularLocation>
</comment>
<keyword evidence="6" id="KW-0472">Membrane</keyword>
<evidence type="ECO:0000256" key="3">
    <source>
        <dbReference type="ARBA" id="ARBA00022525"/>
    </source>
</evidence>
<dbReference type="GO" id="GO:0005179">
    <property type="term" value="F:hormone activity"/>
    <property type="evidence" value="ECO:0007669"/>
    <property type="project" value="UniProtKB-KW"/>
</dbReference>
<evidence type="ECO:0000256" key="4">
    <source>
        <dbReference type="ARBA" id="ARBA00022685"/>
    </source>
</evidence>
<keyword evidence="4" id="KW-0165">Cleavage on pair of basic residues</keyword>
<protein>
    <recommendedName>
        <fullName evidence="9">Parathyroid hormone</fullName>
    </recommendedName>
</protein>
<evidence type="ECO:0000256" key="2">
    <source>
        <dbReference type="ARBA" id="ARBA00006307"/>
    </source>
</evidence>
<dbReference type="PANTHER" id="PTHR17223:SF0">
    <property type="entry name" value="PARATHYROID HORMONE-RELATED PROTEIN"/>
    <property type="match status" value="1"/>
</dbReference>
<keyword evidence="5" id="KW-0372">Hormone</keyword>
<proteinExistence type="inferred from homology"/>
<name>A0A2G9SMC5_AQUCT</name>
<evidence type="ECO:0000256" key="6">
    <source>
        <dbReference type="SAM" id="Phobius"/>
    </source>
</evidence>
<dbReference type="AlphaFoldDB" id="A0A2G9SMC5"/>
<evidence type="ECO:0000313" key="7">
    <source>
        <dbReference type="EMBL" id="PIO40541.1"/>
    </source>
</evidence>
<feature type="transmembrane region" description="Helical" evidence="6">
    <location>
        <begin position="12"/>
        <end position="29"/>
    </location>
</feature>
<organism evidence="7 8">
    <name type="scientific">Aquarana catesbeiana</name>
    <name type="common">American bullfrog</name>
    <name type="synonym">Rana catesbeiana</name>
    <dbReference type="NCBI Taxonomy" id="8400"/>
    <lineage>
        <taxon>Eukaryota</taxon>
        <taxon>Metazoa</taxon>
        <taxon>Chordata</taxon>
        <taxon>Craniata</taxon>
        <taxon>Vertebrata</taxon>
        <taxon>Euteleostomi</taxon>
        <taxon>Amphibia</taxon>
        <taxon>Batrachia</taxon>
        <taxon>Anura</taxon>
        <taxon>Neobatrachia</taxon>
        <taxon>Ranoidea</taxon>
        <taxon>Ranidae</taxon>
        <taxon>Aquarana</taxon>
    </lineage>
</organism>
<dbReference type="SMART" id="SM00087">
    <property type="entry name" value="PTH"/>
    <property type="match status" value="2"/>
</dbReference>
<evidence type="ECO:0000256" key="1">
    <source>
        <dbReference type="ARBA" id="ARBA00004613"/>
    </source>
</evidence>
<dbReference type="GO" id="GO:0030282">
    <property type="term" value="P:bone mineralization"/>
    <property type="evidence" value="ECO:0007669"/>
    <property type="project" value="InterPro"/>
</dbReference>
<sequence length="169" mass="19691">FQNQEMFLSLKSLQVLTFLGIFCFSYLLASANNEKERSVAETQLMHDTGKMIEEITRQRWLQSLLDTIHNPGRRTHLVLRQNKERSVAEAQLMHDKGKTIEEITRQRWLQGLLGAIHNPGRREASLLRNLRREVNGAGYEEHQRLSVNKNNQNLQYKNLNTAHSKKISE</sequence>
<dbReference type="Pfam" id="PF01279">
    <property type="entry name" value="Parathyroid"/>
    <property type="match status" value="2"/>
</dbReference>
<evidence type="ECO:0000313" key="8">
    <source>
        <dbReference type="Proteomes" id="UP000228934"/>
    </source>
</evidence>
<accession>A0A2G9SMC5</accession>
<evidence type="ECO:0008006" key="9">
    <source>
        <dbReference type="Google" id="ProtNLM"/>
    </source>
</evidence>
<dbReference type="Proteomes" id="UP000228934">
    <property type="component" value="Unassembled WGS sequence"/>
</dbReference>
<dbReference type="OrthoDB" id="8553405at2759"/>
<dbReference type="GO" id="GO:0005576">
    <property type="term" value="C:extracellular region"/>
    <property type="evidence" value="ECO:0007669"/>
    <property type="project" value="UniProtKB-SubCell"/>
</dbReference>
<feature type="non-terminal residue" evidence="7">
    <location>
        <position position="1"/>
    </location>
</feature>
<dbReference type="InterPro" id="IPR003626">
    <property type="entry name" value="PTH-rel"/>
</dbReference>
<keyword evidence="8" id="KW-1185">Reference proteome</keyword>
<evidence type="ECO:0000256" key="5">
    <source>
        <dbReference type="ARBA" id="ARBA00022702"/>
    </source>
</evidence>
<keyword evidence="6" id="KW-0812">Transmembrane</keyword>
<reference evidence="8" key="1">
    <citation type="journal article" date="2017" name="Nat. Commun.">
        <title>The North American bullfrog draft genome provides insight into hormonal regulation of long noncoding RNA.</title>
        <authorList>
            <person name="Hammond S.A."/>
            <person name="Warren R.L."/>
            <person name="Vandervalk B.P."/>
            <person name="Kucuk E."/>
            <person name="Khan H."/>
            <person name="Gibb E.A."/>
            <person name="Pandoh P."/>
            <person name="Kirk H."/>
            <person name="Zhao Y."/>
            <person name="Jones M."/>
            <person name="Mungall A.J."/>
            <person name="Coope R."/>
            <person name="Pleasance S."/>
            <person name="Moore R.A."/>
            <person name="Holt R.A."/>
            <person name="Round J.M."/>
            <person name="Ohora S."/>
            <person name="Walle B.V."/>
            <person name="Veldhoen N."/>
            <person name="Helbing C.C."/>
            <person name="Birol I."/>
        </authorList>
    </citation>
    <scope>NUCLEOTIDE SEQUENCE [LARGE SCALE GENOMIC DNA]</scope>
</reference>
<keyword evidence="6" id="KW-1133">Transmembrane helix</keyword>
<gene>
    <name evidence="7" type="ORF">AB205_0137280</name>
</gene>
<dbReference type="InterPro" id="IPR001415">
    <property type="entry name" value="PTH/PTH-rel"/>
</dbReference>
<keyword evidence="3" id="KW-0964">Secreted</keyword>